<dbReference type="AlphaFoldDB" id="A0A4Z0GWL8"/>
<protein>
    <submittedName>
        <fullName evidence="1">Uncharacterized protein</fullName>
    </submittedName>
</protein>
<name>A0A4Z0GWL8_9BACI</name>
<keyword evidence="2" id="KW-1185">Reference proteome</keyword>
<evidence type="ECO:0000313" key="2">
    <source>
        <dbReference type="Proteomes" id="UP000297982"/>
    </source>
</evidence>
<proteinExistence type="predicted"/>
<reference evidence="1 2" key="1">
    <citation type="journal article" date="2003" name="Int. J. Syst. Evol. Microbiol.">
        <title>Halobacillus salinus sp. nov., isolated from a salt lake on the coast of the East Sea in Korea.</title>
        <authorList>
            <person name="Yoon J.H."/>
            <person name="Kang K.H."/>
            <person name="Park Y.H."/>
        </authorList>
    </citation>
    <scope>NUCLEOTIDE SEQUENCE [LARGE SCALE GENOMIC DNA]</scope>
    <source>
        <strain evidence="1 2">HSL-3</strain>
    </source>
</reference>
<dbReference type="EMBL" id="SRJC01000006">
    <property type="protein sequence ID" value="TGB01412.1"/>
    <property type="molecule type" value="Genomic_DNA"/>
</dbReference>
<organism evidence="1 2">
    <name type="scientific">Halobacillus salinus</name>
    <dbReference type="NCBI Taxonomy" id="192814"/>
    <lineage>
        <taxon>Bacteria</taxon>
        <taxon>Bacillati</taxon>
        <taxon>Bacillota</taxon>
        <taxon>Bacilli</taxon>
        <taxon>Bacillales</taxon>
        <taxon>Bacillaceae</taxon>
        <taxon>Halobacillus</taxon>
    </lineage>
</organism>
<dbReference type="RefSeq" id="WP_135328445.1">
    <property type="nucleotide sequence ID" value="NZ_SRJC01000006.1"/>
</dbReference>
<gene>
    <name evidence="1" type="ORF">E4663_16530</name>
</gene>
<accession>A0A4Z0GWL8</accession>
<dbReference type="Proteomes" id="UP000297982">
    <property type="component" value="Unassembled WGS sequence"/>
</dbReference>
<sequence length="123" mass="14355">MFKLASLNTLYDAKADLQELGRQYPDVYENLKHVVSFTRQMQIKYGYMRALLMEEDLKTTYPEFVKGSILNLYKQEVDKLKNHEDFTVVQDILSKYREIGNAKIFLLVLGARPEMLQGSTIIK</sequence>
<evidence type="ECO:0000313" key="1">
    <source>
        <dbReference type="EMBL" id="TGB01412.1"/>
    </source>
</evidence>
<comment type="caution">
    <text evidence="1">The sequence shown here is derived from an EMBL/GenBank/DDBJ whole genome shotgun (WGS) entry which is preliminary data.</text>
</comment>